<evidence type="ECO:0000256" key="7">
    <source>
        <dbReference type="ARBA" id="ARBA00023157"/>
    </source>
</evidence>
<keyword evidence="3" id="KW-0732">Signal</keyword>
<dbReference type="EMBL" id="CDMY01000323">
    <property type="protein sequence ID" value="CEM02297.1"/>
    <property type="molecule type" value="Genomic_DNA"/>
</dbReference>
<protein>
    <recommendedName>
        <fullName evidence="10">Apple domain-containing protein</fullName>
    </recommendedName>
</protein>
<feature type="transmembrane region" description="Helical" evidence="9">
    <location>
        <begin position="2119"/>
        <end position="2140"/>
    </location>
</feature>
<evidence type="ECO:0000256" key="5">
    <source>
        <dbReference type="ARBA" id="ARBA00022989"/>
    </source>
</evidence>
<keyword evidence="7" id="KW-1015">Disulfide bond</keyword>
<dbReference type="PANTHER" id="PTHR46130">
    <property type="entry name" value="LAMGL DOMAIN-CONTAINING PROTEIN"/>
    <property type="match status" value="1"/>
</dbReference>
<dbReference type="PROSITE" id="PS50948">
    <property type="entry name" value="PAN"/>
    <property type="match status" value="1"/>
</dbReference>
<dbReference type="GO" id="GO:0004222">
    <property type="term" value="F:metalloendopeptidase activity"/>
    <property type="evidence" value="ECO:0007669"/>
    <property type="project" value="TreeGrafter"/>
</dbReference>
<evidence type="ECO:0000259" key="10">
    <source>
        <dbReference type="PROSITE" id="PS50948"/>
    </source>
</evidence>
<feature type="compositionally biased region" description="Polar residues" evidence="8">
    <location>
        <begin position="1714"/>
        <end position="1731"/>
    </location>
</feature>
<feature type="transmembrane region" description="Helical" evidence="9">
    <location>
        <begin position="2160"/>
        <end position="2187"/>
    </location>
</feature>
<keyword evidence="6 9" id="KW-0472">Membrane</keyword>
<keyword evidence="12" id="KW-1185">Reference proteome</keyword>
<evidence type="ECO:0000256" key="9">
    <source>
        <dbReference type="SAM" id="Phobius"/>
    </source>
</evidence>
<dbReference type="CDD" id="cd00037">
    <property type="entry name" value="CLECT"/>
    <property type="match status" value="1"/>
</dbReference>
<evidence type="ECO:0000256" key="6">
    <source>
        <dbReference type="ARBA" id="ARBA00023136"/>
    </source>
</evidence>
<evidence type="ECO:0000313" key="12">
    <source>
        <dbReference type="Proteomes" id="UP000041254"/>
    </source>
</evidence>
<organism evidence="11 12">
    <name type="scientific">Vitrella brassicaformis (strain CCMP3155)</name>
    <dbReference type="NCBI Taxonomy" id="1169540"/>
    <lineage>
        <taxon>Eukaryota</taxon>
        <taxon>Sar</taxon>
        <taxon>Alveolata</taxon>
        <taxon>Colpodellida</taxon>
        <taxon>Vitrellaceae</taxon>
        <taxon>Vitrella</taxon>
    </lineage>
</organism>
<dbReference type="InterPro" id="IPR046338">
    <property type="entry name" value="GAIN_dom_sf"/>
</dbReference>
<keyword evidence="2 9" id="KW-0812">Transmembrane</keyword>
<feature type="transmembrane region" description="Helical" evidence="9">
    <location>
        <begin position="2013"/>
        <end position="2032"/>
    </location>
</feature>
<dbReference type="SUPFAM" id="SSF56436">
    <property type="entry name" value="C-type lectin-like"/>
    <property type="match status" value="1"/>
</dbReference>
<gene>
    <name evidence="11" type="ORF">Vbra_5409</name>
</gene>
<feature type="region of interest" description="Disordered" evidence="8">
    <location>
        <begin position="1520"/>
        <end position="1600"/>
    </location>
</feature>
<dbReference type="Pfam" id="PF13948">
    <property type="entry name" value="DUF4215"/>
    <property type="match status" value="4"/>
</dbReference>
<evidence type="ECO:0000256" key="1">
    <source>
        <dbReference type="ARBA" id="ARBA00004370"/>
    </source>
</evidence>
<reference evidence="11 12" key="1">
    <citation type="submission" date="2014-11" db="EMBL/GenBank/DDBJ databases">
        <authorList>
            <person name="Zhu J."/>
            <person name="Qi W."/>
            <person name="Song R."/>
        </authorList>
    </citation>
    <scope>NUCLEOTIDE SEQUENCE [LARGE SCALE GENOMIC DNA]</scope>
</reference>
<dbReference type="VEuPathDB" id="CryptoDB:Vbra_5409"/>
<dbReference type="Gene3D" id="2.60.220.50">
    <property type="match status" value="1"/>
</dbReference>
<dbReference type="GO" id="GO:0007166">
    <property type="term" value="P:cell surface receptor signaling pathway"/>
    <property type="evidence" value="ECO:0007669"/>
    <property type="project" value="TreeGrafter"/>
</dbReference>
<evidence type="ECO:0000256" key="2">
    <source>
        <dbReference type="ARBA" id="ARBA00022692"/>
    </source>
</evidence>
<dbReference type="InterPro" id="IPR016187">
    <property type="entry name" value="CTDL_fold"/>
</dbReference>
<sequence>MCVQDVKWPDDWVQRPRSCSRYYWDNGIKKKHDELKSACFWSKPTYIGDLVVIDDAYEAQWLADQLRSRNDQNKAYWARLKRTGSYVDEQPKRIPDLGGTAAARDDWSPGGGWQWEGSSRGLWNIAWDGREPYTYGNNDRGIILARGSDYEEPWDLVMQTKEGDQDNNRAMCEKRTPLCVDPPTVMITTQTAFPDAEATVFNITLRFSDAIKDLTFEAPFDELSAWQTVGGVGGAIELVSQPDDHVIEERLWAVQEGQVTVQVKDMVFRRTSDDQANTPSNELIVHSGCGMAWSQGKDIGLISSTSVNDWWKCSRLCREEPSCEIFVFDASYPRPFPCRLYSDADLSGPSDTKTVSSSRSCAIRTDSTPPRVSFVRKLDAAGAMVAGGTFNYHYDDPAHIHVSVDVHISEPVTKIATSDIAILCTNISAESVTLHKQLQAGTSPSTTWPGWDDAFQVEVRMDEAPVGFSTGQAVIALSPSADVTDFSGNAADASAADAITFVLEPACNLMRRLNATLLAGGNLKGLVSADNQTFDTCATECRTVPLCGGFSFHQASGLCHLKWASYIDQPAKWVETPDPAYDSAIRDCQCLTDCIVVTLGAQVCGDGVVVAPETCDDGNTDSGDGCSETCHEETGWQCLTPGEPCYSICGDGLLVRNEPILIDGRVVVPTEECDDGNLFSGDGCSDRCLLEVGWTCPAPGSPCSPVCGDGRVRGQEQCDDSNLINGDGCSSVCEIEPGWTCPIPGSPCSPVCGDGSLRGAEQCDDGNLINGDGCSSDCEIEPGWTCPSPGSPCTLAPVDFDSITDNLDKLRDPGAIDPAEIEDMIGELLNEDSQPTPPPVHSLDEFGRRLVKAIAVASVLSSADNANISASVAALNGTERKRVVNALLRRVEVAASERSTRLSEESSSPGEVLLSAVTLTSTIEAADTTESDDIDAAAAGVSALSILANVSASTISTATDGTGKALLGLSHYLDSAAGLFRQLNRSLMCAAGGTHRRLRGEMDSQHQHHDLASQVLASTAQLGDSLAIAASRTAVKEREIASPSRTTSVKVVRKEHAATGATLTINKAETANSSVAVALPSSLDAMIPPGGQCADGSGSNNESVQMVFWTEDPFAYSSAAFEEQTANLSVLANNTLRSAERGTLSVAVRRCGADVNVAKQEGTSTVGEVFRLFIPRPGESQVASLQVNDTAANLTTRVDVACGFWNTTTHQWDTRGCWVNESLSNAATLCCVCTHLTSFSALFRTVIKESNIEGALTESSIKRIADANAWVQNYAAAFVIVMMSIHLLCLAMSLYFDCKYPVTDQILLDIWMTDPLLDAKHRARTRLRKSMRSCYGPCYNSFLCDFLICRFVGGLFFHCRRREPTLHLSELRTIRTVRHDLIAERSTPYLSDVREPLARARTGSHMSSQSGGTGRSAVSNAPMRGFARWLSRQFSMLFSSPQIPKDINVKEERRTTEEYRNRLRKSIPRLIDFIKSTYRRRQAVVMPTSPTASAAAVVSPEQWPKGEPANLQYLGETFTPTTKGMADFTPPQPETRAQPDSNDQDKPGEEQVEQEQQPMPDEGDRDSPASVTRKRIKKPVSLARTGSSDDEDREDPSQVVLPGLSNREAAMDMMDMQAAQGVINAENDRRNKKRPVGSLSTLASTLFSKVLNKTTPKQTVTLIKSGILKEALRKRLLRELQRQQAAAVLIQRTFRRDWQAKIRNANRPTRAISTTTAQDGPRQGSCTSPMGTQPGPIDAGNEPDDGILSSAIDMHLSGIMTEAGQSSYYETQGSTMTVQQGPLHLSMSKIPQPEQTQAQPSAGDVFSPTSSFCAPSEAAMIVFSEPRASPMPAWRPQGDRDGSIGSQSPAARGDGDDESPKVAGPVSIAIGEGDRGRMRRQVTIMEPSSEASSHRDSPRRKPIAELWGDLQAEVDLMVTRTLRRIEYVEWSSGKIFKEVCRRDHPLLKLFILNPTYTATQRTLFFGSITLGIIAMCGMFFNQTQQSQRDTDSVIMSFQSGGISWKFTLRQLVVLLWAIILSKPVPIALFFLFRKTVPHIPFLPDASRITHHPAFGHTTGGRTAMKPMPSESRRMAILTGPQISVKSLRRVADVTGRHSGHFSLDAKIAVLSRWRIKERIGIAIALLYWFACCGFLLLFALSEQLAEGTETRSRHLVYQDFVLACSMEALTEFVIEPLLFFVMLSLLLMMVLRVDAFDWVVWACPQWFDFTFVRAQSLHELTIQLSAMTDTYGLTRGIVGFAGINIDTHVFAAAF</sequence>
<dbReference type="PhylomeDB" id="A0A0G4EW80"/>
<dbReference type="InterPro" id="IPR003609">
    <property type="entry name" value="Pan_app"/>
</dbReference>
<feature type="transmembrane region" description="Helical" evidence="9">
    <location>
        <begin position="1274"/>
        <end position="1296"/>
    </location>
</feature>
<accession>A0A0G4EW80</accession>
<dbReference type="GO" id="GO:0006508">
    <property type="term" value="P:proteolysis"/>
    <property type="evidence" value="ECO:0007669"/>
    <property type="project" value="TreeGrafter"/>
</dbReference>
<evidence type="ECO:0000256" key="8">
    <source>
        <dbReference type="SAM" id="MobiDB-lite"/>
    </source>
</evidence>
<evidence type="ECO:0000256" key="3">
    <source>
        <dbReference type="ARBA" id="ARBA00022729"/>
    </source>
</evidence>
<dbReference type="Pfam" id="PF01825">
    <property type="entry name" value="GPS"/>
    <property type="match status" value="1"/>
</dbReference>
<dbReference type="NCBIfam" id="TIGR02232">
    <property type="entry name" value="myxo_disulf_rpt"/>
    <property type="match status" value="4"/>
</dbReference>
<feature type="domain" description="Apple" evidence="10">
    <location>
        <begin position="507"/>
        <end position="588"/>
    </location>
</feature>
<feature type="transmembrane region" description="Helical" evidence="9">
    <location>
        <begin position="1962"/>
        <end position="1980"/>
    </location>
</feature>
<dbReference type="Gene3D" id="3.50.4.10">
    <property type="entry name" value="Hepatocyte Growth Factor"/>
    <property type="match status" value="1"/>
</dbReference>
<dbReference type="GO" id="GO:0005615">
    <property type="term" value="C:extracellular space"/>
    <property type="evidence" value="ECO:0007669"/>
    <property type="project" value="TreeGrafter"/>
</dbReference>
<dbReference type="InterPro" id="IPR000203">
    <property type="entry name" value="GPS"/>
</dbReference>
<dbReference type="InParanoid" id="A0A0G4EW80"/>
<keyword evidence="5 9" id="KW-1133">Transmembrane helix</keyword>
<evidence type="ECO:0000256" key="4">
    <source>
        <dbReference type="ARBA" id="ARBA00022737"/>
    </source>
</evidence>
<dbReference type="OrthoDB" id="2354756at2759"/>
<name>A0A0G4EW80_VITBC</name>
<feature type="region of interest" description="Disordered" evidence="8">
    <location>
        <begin position="1714"/>
        <end position="1735"/>
    </location>
</feature>
<dbReference type="InterPro" id="IPR011936">
    <property type="entry name" value="Myxo_disulph_rpt"/>
</dbReference>
<dbReference type="GO" id="GO:0016020">
    <property type="term" value="C:membrane"/>
    <property type="evidence" value="ECO:0007669"/>
    <property type="project" value="UniProtKB-SubCell"/>
</dbReference>
<keyword evidence="4" id="KW-0677">Repeat</keyword>
<evidence type="ECO:0000313" key="11">
    <source>
        <dbReference type="EMBL" id="CEM02297.1"/>
    </source>
</evidence>
<dbReference type="InterPro" id="IPR043543">
    <property type="entry name" value="PAPPA/PAPPA2"/>
</dbReference>
<dbReference type="Proteomes" id="UP000041254">
    <property type="component" value="Unassembled WGS sequence"/>
</dbReference>
<proteinExistence type="predicted"/>
<dbReference type="PANTHER" id="PTHR46130:SF1">
    <property type="entry name" value="PAPPALYSIN-2"/>
    <property type="match status" value="1"/>
</dbReference>
<comment type="subcellular location">
    <subcellularLocation>
        <location evidence="1">Membrane</location>
    </subcellularLocation>
</comment>
<feature type="region of interest" description="Disordered" evidence="8">
    <location>
        <begin position="1828"/>
        <end position="1879"/>
    </location>
</feature>
<feature type="region of interest" description="Disordered" evidence="8">
    <location>
        <begin position="1400"/>
        <end position="1419"/>
    </location>
</feature>